<gene>
    <name evidence="1" type="ORF">Agabi119p4_9104</name>
</gene>
<evidence type="ECO:0000313" key="2">
    <source>
        <dbReference type="Proteomes" id="UP000629468"/>
    </source>
</evidence>
<reference evidence="1 2" key="1">
    <citation type="journal article" name="Sci. Rep.">
        <title>Telomere-to-telomere assembled and centromere annotated genomes of the two main subspecies of the button mushroom Agaricus bisporus reveal especially polymorphic chromosome ends.</title>
        <authorList>
            <person name="Sonnenberg A.S.M."/>
            <person name="Sedaghat-Telgerd N."/>
            <person name="Lavrijssen B."/>
            <person name="Ohm R.A."/>
            <person name="Hendrickx P.M."/>
            <person name="Scholtmeijer K."/>
            <person name="Baars J.J.P."/>
            <person name="van Peer A."/>
        </authorList>
    </citation>
    <scope>NUCLEOTIDE SEQUENCE [LARGE SCALE GENOMIC DNA]</scope>
    <source>
        <strain evidence="1 2">H119_p4</strain>
    </source>
</reference>
<organism evidence="1 2">
    <name type="scientific">Agaricus bisporus var. burnettii</name>
    <dbReference type="NCBI Taxonomy" id="192524"/>
    <lineage>
        <taxon>Eukaryota</taxon>
        <taxon>Fungi</taxon>
        <taxon>Dikarya</taxon>
        <taxon>Basidiomycota</taxon>
        <taxon>Agaricomycotina</taxon>
        <taxon>Agaricomycetes</taxon>
        <taxon>Agaricomycetidae</taxon>
        <taxon>Agaricales</taxon>
        <taxon>Agaricineae</taxon>
        <taxon>Agaricaceae</taxon>
        <taxon>Agaricus</taxon>
    </lineage>
</organism>
<evidence type="ECO:0000313" key="1">
    <source>
        <dbReference type="EMBL" id="KAF7762511.1"/>
    </source>
</evidence>
<proteinExistence type="predicted"/>
<dbReference type="AlphaFoldDB" id="A0A8H7C4Z6"/>
<protein>
    <submittedName>
        <fullName evidence="1">Uncharacterized protein</fullName>
    </submittedName>
</protein>
<sequence>MLLKLEHYSWQSHGKALLLLHGVLKSSRNGLKIQKLATPHYDYHLALGMDVDFIRKAKWSDSDKGAPPLS</sequence>
<dbReference type="Proteomes" id="UP000629468">
    <property type="component" value="Unassembled WGS sequence"/>
</dbReference>
<comment type="caution">
    <text evidence="1">The sequence shown here is derived from an EMBL/GenBank/DDBJ whole genome shotgun (WGS) entry which is preliminary data.</text>
</comment>
<name>A0A8H7C4Z6_AGABI</name>
<dbReference type="EMBL" id="JABXXO010000012">
    <property type="protein sequence ID" value="KAF7762511.1"/>
    <property type="molecule type" value="Genomic_DNA"/>
</dbReference>
<accession>A0A8H7C4Z6</accession>